<organism evidence="7 8">
    <name type="scientific">Rhodoferax koreensis</name>
    <dbReference type="NCBI Taxonomy" id="1842727"/>
    <lineage>
        <taxon>Bacteria</taxon>
        <taxon>Pseudomonadati</taxon>
        <taxon>Pseudomonadota</taxon>
        <taxon>Betaproteobacteria</taxon>
        <taxon>Burkholderiales</taxon>
        <taxon>Comamonadaceae</taxon>
        <taxon>Rhodoferax</taxon>
    </lineage>
</organism>
<dbReference type="PIRSF" id="PIRSF006157">
    <property type="entry name" value="Doxgns_DODA"/>
    <property type="match status" value="1"/>
</dbReference>
<evidence type="ECO:0000256" key="1">
    <source>
        <dbReference type="ARBA" id="ARBA00001947"/>
    </source>
</evidence>
<evidence type="ECO:0000256" key="5">
    <source>
        <dbReference type="ARBA" id="ARBA00023002"/>
    </source>
</evidence>
<keyword evidence="4" id="KW-0862">Zinc</keyword>
<dbReference type="PANTHER" id="PTHR30096:SF0">
    <property type="entry name" value="4,5-DOPA DIOXYGENASE EXTRADIOL-LIKE PROTEIN"/>
    <property type="match status" value="1"/>
</dbReference>
<protein>
    <submittedName>
        <fullName evidence="7">Dioxygenase</fullName>
    </submittedName>
</protein>
<reference evidence="7 8" key="1">
    <citation type="submission" date="2017-01" db="EMBL/GenBank/DDBJ databases">
        <authorList>
            <person name="Mah S.A."/>
            <person name="Swanson W.J."/>
            <person name="Moy G.W."/>
            <person name="Vacquier V.D."/>
        </authorList>
    </citation>
    <scope>NUCLEOTIDE SEQUENCE [LARGE SCALE GENOMIC DNA]</scope>
    <source>
        <strain evidence="7 8">DCY110</strain>
    </source>
</reference>
<dbReference type="InterPro" id="IPR004183">
    <property type="entry name" value="Xdiol_dOase_suB"/>
</dbReference>
<dbReference type="AlphaFoldDB" id="A0A1P8JVZ5"/>
<dbReference type="CDD" id="cd07363">
    <property type="entry name" value="45_DOPA_Dioxygenase"/>
    <property type="match status" value="1"/>
</dbReference>
<comment type="cofactor">
    <cofactor evidence="1">
        <name>Zn(2+)</name>
        <dbReference type="ChEBI" id="CHEBI:29105"/>
    </cofactor>
</comment>
<evidence type="ECO:0000256" key="4">
    <source>
        <dbReference type="ARBA" id="ARBA00022833"/>
    </source>
</evidence>
<proteinExistence type="inferred from homology"/>
<name>A0A1P8JVZ5_9BURK</name>
<dbReference type="SUPFAM" id="SSF53213">
    <property type="entry name" value="LigB-like"/>
    <property type="match status" value="1"/>
</dbReference>
<dbReference type="RefSeq" id="WP_076199828.1">
    <property type="nucleotide sequence ID" value="NZ_CP019236.1"/>
</dbReference>
<dbReference type="EMBL" id="CP019236">
    <property type="protein sequence ID" value="APW37949.1"/>
    <property type="molecule type" value="Genomic_DNA"/>
</dbReference>
<gene>
    <name evidence="7" type="ORF">RD110_12740</name>
</gene>
<dbReference type="GO" id="GO:0008270">
    <property type="term" value="F:zinc ion binding"/>
    <property type="evidence" value="ECO:0007669"/>
    <property type="project" value="InterPro"/>
</dbReference>
<keyword evidence="7" id="KW-0223">Dioxygenase</keyword>
<evidence type="ECO:0000256" key="2">
    <source>
        <dbReference type="ARBA" id="ARBA00007581"/>
    </source>
</evidence>
<dbReference type="InterPro" id="IPR014436">
    <property type="entry name" value="Extradiol_dOase_DODA"/>
</dbReference>
<keyword evidence="8" id="KW-1185">Reference proteome</keyword>
<evidence type="ECO:0000256" key="3">
    <source>
        <dbReference type="ARBA" id="ARBA00022723"/>
    </source>
</evidence>
<dbReference type="Proteomes" id="UP000186609">
    <property type="component" value="Chromosome"/>
</dbReference>
<accession>A0A1P8JVZ5</accession>
<comment type="similarity">
    <text evidence="2">Belongs to the DODA-type extradiol aromatic ring-opening dioxygenase family.</text>
</comment>
<evidence type="ECO:0000259" key="6">
    <source>
        <dbReference type="Pfam" id="PF02900"/>
    </source>
</evidence>
<dbReference type="Gene3D" id="3.40.830.10">
    <property type="entry name" value="LigB-like"/>
    <property type="match status" value="1"/>
</dbReference>
<dbReference type="STRING" id="1842727.RD110_12740"/>
<sequence>MTPSPSPTQRMPAVYIPHGGGPSFFMTGERKQRYQATEDFLRGLHRLLPTKPSAILIITAHWETAVPSFTGAEQPGLIYDYYGFPPETYEITYDAPGLPALAERAATRLLQAGFPAVVDRGYGWDHGVFIPLKVMFPDADVPVVAMSLQLGLDPALHCRLGAALQGLRDEGVLIVGAGMSYHNLRDFAANAAASYAFHDWLDQTLAGDRDQRAHGLAQWSRAPGGRASHPREEHLLPLMVASGAGSDLPARRLWRGAVGPTCLAAWAFD</sequence>
<keyword evidence="5" id="KW-0560">Oxidoreductase</keyword>
<dbReference type="GO" id="GO:0016702">
    <property type="term" value="F:oxidoreductase activity, acting on single donors with incorporation of molecular oxygen, incorporation of two atoms of oxygen"/>
    <property type="evidence" value="ECO:0007669"/>
    <property type="project" value="UniProtKB-ARBA"/>
</dbReference>
<evidence type="ECO:0000313" key="7">
    <source>
        <dbReference type="EMBL" id="APW37949.1"/>
    </source>
</evidence>
<keyword evidence="3" id="KW-0479">Metal-binding</keyword>
<evidence type="ECO:0000313" key="8">
    <source>
        <dbReference type="Proteomes" id="UP000186609"/>
    </source>
</evidence>
<dbReference type="Pfam" id="PF02900">
    <property type="entry name" value="LigB"/>
    <property type="match status" value="1"/>
</dbReference>
<feature type="domain" description="Extradiol ring-cleavage dioxygenase class III enzyme subunit B" evidence="6">
    <location>
        <begin position="13"/>
        <end position="247"/>
    </location>
</feature>
<dbReference type="KEGG" id="rhy:RD110_12740"/>
<dbReference type="GO" id="GO:0008198">
    <property type="term" value="F:ferrous iron binding"/>
    <property type="evidence" value="ECO:0007669"/>
    <property type="project" value="InterPro"/>
</dbReference>
<dbReference type="PANTHER" id="PTHR30096">
    <property type="entry name" value="4,5-DOPA DIOXYGENASE EXTRADIOL-LIKE PROTEIN"/>
    <property type="match status" value="1"/>
</dbReference>